<keyword evidence="1" id="KW-1133">Transmembrane helix</keyword>
<keyword evidence="1" id="KW-0812">Transmembrane</keyword>
<keyword evidence="3" id="KW-1185">Reference proteome</keyword>
<name>A0ABW6SX21_9ACTN</name>
<dbReference type="EMBL" id="JBIASD010000015">
    <property type="protein sequence ID" value="MFF3668338.1"/>
    <property type="molecule type" value="Genomic_DNA"/>
</dbReference>
<reference evidence="2 3" key="1">
    <citation type="submission" date="2024-10" db="EMBL/GenBank/DDBJ databases">
        <title>The Natural Products Discovery Center: Release of the First 8490 Sequenced Strains for Exploring Actinobacteria Biosynthetic Diversity.</title>
        <authorList>
            <person name="Kalkreuter E."/>
            <person name="Kautsar S.A."/>
            <person name="Yang D."/>
            <person name="Bader C.D."/>
            <person name="Teijaro C.N."/>
            <person name="Fluegel L."/>
            <person name="Davis C.M."/>
            <person name="Simpson J.R."/>
            <person name="Lauterbach L."/>
            <person name="Steele A.D."/>
            <person name="Gui C."/>
            <person name="Meng S."/>
            <person name="Li G."/>
            <person name="Viehrig K."/>
            <person name="Ye F."/>
            <person name="Su P."/>
            <person name="Kiefer A.F."/>
            <person name="Nichols A."/>
            <person name="Cepeda A.J."/>
            <person name="Yan W."/>
            <person name="Fan B."/>
            <person name="Jiang Y."/>
            <person name="Adhikari A."/>
            <person name="Zheng C.-J."/>
            <person name="Schuster L."/>
            <person name="Cowan T.M."/>
            <person name="Smanski M.J."/>
            <person name="Chevrette M.G."/>
            <person name="De Carvalho L.P.S."/>
            <person name="Shen B."/>
        </authorList>
    </citation>
    <scope>NUCLEOTIDE SEQUENCE [LARGE SCALE GENOMIC DNA]</scope>
    <source>
        <strain evidence="2 3">NPDC002173</strain>
    </source>
</reference>
<feature type="transmembrane region" description="Helical" evidence="1">
    <location>
        <begin position="186"/>
        <end position="209"/>
    </location>
</feature>
<keyword evidence="1" id="KW-0472">Membrane</keyword>
<dbReference type="Proteomes" id="UP001602013">
    <property type="component" value="Unassembled WGS sequence"/>
</dbReference>
<evidence type="ECO:0008006" key="4">
    <source>
        <dbReference type="Google" id="ProtNLM"/>
    </source>
</evidence>
<sequence length="239" mass="26179">MTGDSDDYFEELAERLRASGVPADRVAATIDDLAAHLDETGAEAEAEFGPAADFAAELTARTADEGEAPPQAREWRWTADIFQDRQMLDHFGQQGWEVERVDGLGRFVCRRDAERPLQWEYRRERVPVGGRRALSARLAPEGWEPCGSWMYFEYFKRPASASAGPAAEVASPPDAPRRRTFFSRRFYAFSAAYLAFLAVVGVVLIKTGASDGGSGFLVGVATGVLLAAAFIAVRARGPR</sequence>
<accession>A0ABW6SX21</accession>
<feature type="transmembrane region" description="Helical" evidence="1">
    <location>
        <begin position="215"/>
        <end position="233"/>
    </location>
</feature>
<gene>
    <name evidence="2" type="ORF">ACFYXI_22380</name>
</gene>
<protein>
    <recommendedName>
        <fullName evidence="4">DUF2812 domain-containing protein</fullName>
    </recommendedName>
</protein>
<evidence type="ECO:0000313" key="3">
    <source>
        <dbReference type="Proteomes" id="UP001602013"/>
    </source>
</evidence>
<organism evidence="2 3">
    <name type="scientific">Microtetraspora malaysiensis</name>
    <dbReference type="NCBI Taxonomy" id="161358"/>
    <lineage>
        <taxon>Bacteria</taxon>
        <taxon>Bacillati</taxon>
        <taxon>Actinomycetota</taxon>
        <taxon>Actinomycetes</taxon>
        <taxon>Streptosporangiales</taxon>
        <taxon>Streptosporangiaceae</taxon>
        <taxon>Microtetraspora</taxon>
    </lineage>
</organism>
<evidence type="ECO:0000313" key="2">
    <source>
        <dbReference type="EMBL" id="MFF3668338.1"/>
    </source>
</evidence>
<evidence type="ECO:0000256" key="1">
    <source>
        <dbReference type="SAM" id="Phobius"/>
    </source>
</evidence>
<proteinExistence type="predicted"/>
<comment type="caution">
    <text evidence="2">The sequence shown here is derived from an EMBL/GenBank/DDBJ whole genome shotgun (WGS) entry which is preliminary data.</text>
</comment>
<dbReference type="RefSeq" id="WP_387413838.1">
    <property type="nucleotide sequence ID" value="NZ_JBIASD010000015.1"/>
</dbReference>